<accession>A0A2P4YMC7</accession>
<evidence type="ECO:0000256" key="3">
    <source>
        <dbReference type="ARBA" id="ARBA00022552"/>
    </source>
</evidence>
<evidence type="ECO:0000256" key="6">
    <source>
        <dbReference type="ARBA" id="ARBA00022691"/>
    </source>
</evidence>
<evidence type="ECO:0000256" key="4">
    <source>
        <dbReference type="ARBA" id="ARBA00022603"/>
    </source>
</evidence>
<comment type="caution">
    <text evidence="10">The sequence shown here is derived from an EMBL/GenBank/DDBJ whole genome shotgun (WGS) entry which is preliminary data.</text>
</comment>
<dbReference type="EMBL" id="NCKW01001865">
    <property type="protein sequence ID" value="POM78964.1"/>
    <property type="molecule type" value="Genomic_DNA"/>
</dbReference>
<dbReference type="Proteomes" id="UP000237271">
    <property type="component" value="Unassembled WGS sequence"/>
</dbReference>
<dbReference type="FunFam" id="1.10.10.2150:FF:000001">
    <property type="entry name" value="Ribosomal RNA-processing protein 8"/>
    <property type="match status" value="1"/>
</dbReference>
<keyword evidence="4 8" id="KW-0489">Methyltransferase</keyword>
<name>A0A2P4YMC7_9STRA</name>
<dbReference type="PANTHER" id="PTHR12787">
    <property type="entry name" value="RIBOSOMAL RNA-PROCESSING PROTEIN 8"/>
    <property type="match status" value="1"/>
</dbReference>
<comment type="subcellular location">
    <subcellularLocation>
        <location evidence="1 8">Nucleus</location>
        <location evidence="1 8">Nucleolus</location>
    </subcellularLocation>
</comment>
<dbReference type="GO" id="GO:0032259">
    <property type="term" value="P:methylation"/>
    <property type="evidence" value="ECO:0007669"/>
    <property type="project" value="UniProtKB-KW"/>
</dbReference>
<evidence type="ECO:0000313" key="10">
    <source>
        <dbReference type="EMBL" id="POM78964.1"/>
    </source>
</evidence>
<dbReference type="GO" id="GO:0008168">
    <property type="term" value="F:methyltransferase activity"/>
    <property type="evidence" value="ECO:0007669"/>
    <property type="project" value="UniProtKB-KW"/>
</dbReference>
<dbReference type="SUPFAM" id="SSF53335">
    <property type="entry name" value="S-adenosyl-L-methionine-dependent methyltransferases"/>
    <property type="match status" value="1"/>
</dbReference>
<dbReference type="GO" id="GO:0006364">
    <property type="term" value="P:rRNA processing"/>
    <property type="evidence" value="ECO:0007669"/>
    <property type="project" value="UniProtKB-UniRule"/>
</dbReference>
<dbReference type="GO" id="GO:0005730">
    <property type="term" value="C:nucleolus"/>
    <property type="evidence" value="ECO:0007669"/>
    <property type="project" value="UniProtKB-SubCell"/>
</dbReference>
<feature type="compositionally biased region" description="Low complexity" evidence="9">
    <location>
        <begin position="40"/>
        <end position="50"/>
    </location>
</feature>
<evidence type="ECO:0000256" key="9">
    <source>
        <dbReference type="SAM" id="MobiDB-lite"/>
    </source>
</evidence>
<dbReference type="InterPro" id="IPR007823">
    <property type="entry name" value="RRP8"/>
</dbReference>
<evidence type="ECO:0000256" key="7">
    <source>
        <dbReference type="ARBA" id="ARBA00023242"/>
    </source>
</evidence>
<comment type="similarity">
    <text evidence="2 8">Belongs to the methyltransferase superfamily. RRP8 family.</text>
</comment>
<dbReference type="EC" id="2.1.1.-" evidence="8"/>
<comment type="function">
    <text evidence="8">Probable methyltransferase required to silence rDNA.</text>
</comment>
<organism evidence="10 11">
    <name type="scientific">Phytophthora palmivora</name>
    <dbReference type="NCBI Taxonomy" id="4796"/>
    <lineage>
        <taxon>Eukaryota</taxon>
        <taxon>Sar</taxon>
        <taxon>Stramenopiles</taxon>
        <taxon>Oomycota</taxon>
        <taxon>Peronosporomycetes</taxon>
        <taxon>Peronosporales</taxon>
        <taxon>Peronosporaceae</taxon>
        <taxon>Phytophthora</taxon>
    </lineage>
</organism>
<keyword evidence="6 8" id="KW-0949">S-adenosyl-L-methionine</keyword>
<dbReference type="Gene3D" id="1.10.10.2150">
    <property type="entry name" value="Ribosomal RNA-processing protein 8, N-terminal domain"/>
    <property type="match status" value="1"/>
</dbReference>
<dbReference type="AlphaFoldDB" id="A0A2P4YMC7"/>
<dbReference type="FunFam" id="3.40.50.150:FF:000402">
    <property type="entry name" value="Ribosomal RNA-processing protein 8"/>
    <property type="match status" value="1"/>
</dbReference>
<gene>
    <name evidence="10" type="ORF">PHPALM_3447</name>
</gene>
<keyword evidence="3 8" id="KW-0698">rRNA processing</keyword>
<dbReference type="Pfam" id="PF05148">
    <property type="entry name" value="Methyltransf_8"/>
    <property type="match status" value="1"/>
</dbReference>
<protein>
    <recommendedName>
        <fullName evidence="8">Ribosomal RNA-processing protein 8</fullName>
        <ecNumber evidence="8">2.1.1.-</ecNumber>
    </recommendedName>
</protein>
<keyword evidence="11" id="KW-1185">Reference proteome</keyword>
<dbReference type="Gene3D" id="3.40.50.150">
    <property type="entry name" value="Vaccinia Virus protein VP39"/>
    <property type="match status" value="1"/>
</dbReference>
<dbReference type="InterPro" id="IPR042036">
    <property type="entry name" value="RRP8_N"/>
</dbReference>
<evidence type="ECO:0000256" key="5">
    <source>
        <dbReference type="ARBA" id="ARBA00022679"/>
    </source>
</evidence>
<evidence type="ECO:0000256" key="2">
    <source>
        <dbReference type="ARBA" id="ARBA00006301"/>
    </source>
</evidence>
<dbReference type="PANTHER" id="PTHR12787:SF0">
    <property type="entry name" value="RIBOSOMAL RNA-PROCESSING PROTEIN 8"/>
    <property type="match status" value="1"/>
</dbReference>
<keyword evidence="7 8" id="KW-0539">Nucleus</keyword>
<evidence type="ECO:0000313" key="11">
    <source>
        <dbReference type="Proteomes" id="UP000237271"/>
    </source>
</evidence>
<keyword evidence="5 8" id="KW-0808">Transferase</keyword>
<evidence type="ECO:0000256" key="1">
    <source>
        <dbReference type="ARBA" id="ARBA00004604"/>
    </source>
</evidence>
<sequence>MGKKGRKGAGKGGVKGKVATSGGNKKVHQKHKTQQIATVSKSQQKQQQSNGKHKSKGKPKALTPAERLAEMRRKLDGGKFRMLNEQLYMTTGDTAFSTFQDDPELFDVYHQGFREMADKWPTNPLDTFIDYVKRYPKAIVADFGCGDARLAESVSNKVHSFDLVSRKPHVTACNIASVPLKDSSVDIGVYCLALMGTSVREYVREVYRVLKPGGVLKVAEVKSRFENESLGGIEGFVQILRKLGFDCKHKDERNKMFVLFEFVKSSRKPQNVGPIEFKACEYKRR</sequence>
<proteinExistence type="inferred from homology"/>
<dbReference type="InterPro" id="IPR029063">
    <property type="entry name" value="SAM-dependent_MTases_sf"/>
</dbReference>
<dbReference type="OrthoDB" id="10258825at2759"/>
<evidence type="ECO:0000256" key="8">
    <source>
        <dbReference type="RuleBase" id="RU365074"/>
    </source>
</evidence>
<feature type="region of interest" description="Disordered" evidence="9">
    <location>
        <begin position="1"/>
        <end position="66"/>
    </location>
</feature>
<reference evidence="10 11" key="1">
    <citation type="journal article" date="2017" name="Genome Biol. Evol.">
        <title>Phytophthora megakarya and P. palmivora, closely related causal agents of cacao black pod rot, underwent increases in genome sizes and gene numbers by different mechanisms.</title>
        <authorList>
            <person name="Ali S.S."/>
            <person name="Shao J."/>
            <person name="Lary D.J."/>
            <person name="Kronmiller B."/>
            <person name="Shen D."/>
            <person name="Strem M.D."/>
            <person name="Amoako-Attah I."/>
            <person name="Akrofi A.Y."/>
            <person name="Begoude B.A."/>
            <person name="Ten Hoopen G.M."/>
            <person name="Coulibaly K."/>
            <person name="Kebe B.I."/>
            <person name="Melnick R.L."/>
            <person name="Guiltinan M.J."/>
            <person name="Tyler B.M."/>
            <person name="Meinhardt L.W."/>
            <person name="Bailey B.A."/>
        </authorList>
    </citation>
    <scope>NUCLEOTIDE SEQUENCE [LARGE SCALE GENOMIC DNA]</scope>
    <source>
        <strain evidence="11">sbr112.9</strain>
    </source>
</reference>